<reference evidence="2 3" key="1">
    <citation type="submission" date="2022-04" db="EMBL/GenBank/DDBJ databases">
        <title>Chromosome-level reference genomes for two strains of Caenorhabditis briggsae: an improved platform for comparative genomics.</title>
        <authorList>
            <person name="Stevens L."/>
            <person name="Andersen E."/>
        </authorList>
    </citation>
    <scope>NUCLEOTIDE SEQUENCE [LARGE SCALE GENOMIC DNA]</scope>
    <source>
        <strain evidence="2">VX34</strain>
        <tissue evidence="2">Whole-organism</tissue>
    </source>
</reference>
<sequence>MTSAKVYQERLWLQTAQQSTENHGKKPSSAQPDDLPTTKSSILKKKSDSSFYSSLSPPPRMPLDSEDHGLC</sequence>
<gene>
    <name evidence="2" type="ORF">L5515_010507</name>
</gene>
<proteinExistence type="predicted"/>
<keyword evidence="3" id="KW-1185">Reference proteome</keyword>
<accession>A0AAE9EUU0</accession>
<protein>
    <submittedName>
        <fullName evidence="2">Uncharacterized protein</fullName>
    </submittedName>
</protein>
<evidence type="ECO:0000313" key="3">
    <source>
        <dbReference type="Proteomes" id="UP000829354"/>
    </source>
</evidence>
<name>A0AAE9EUU0_CAEBR</name>
<dbReference type="Proteomes" id="UP000829354">
    <property type="component" value="Chromosome IV"/>
</dbReference>
<dbReference type="EMBL" id="CP092623">
    <property type="protein sequence ID" value="UMM27053.1"/>
    <property type="molecule type" value="Genomic_DNA"/>
</dbReference>
<evidence type="ECO:0000313" key="2">
    <source>
        <dbReference type="EMBL" id="UMM27053.1"/>
    </source>
</evidence>
<organism evidence="2 3">
    <name type="scientific">Caenorhabditis briggsae</name>
    <dbReference type="NCBI Taxonomy" id="6238"/>
    <lineage>
        <taxon>Eukaryota</taxon>
        <taxon>Metazoa</taxon>
        <taxon>Ecdysozoa</taxon>
        <taxon>Nematoda</taxon>
        <taxon>Chromadorea</taxon>
        <taxon>Rhabditida</taxon>
        <taxon>Rhabditina</taxon>
        <taxon>Rhabditomorpha</taxon>
        <taxon>Rhabditoidea</taxon>
        <taxon>Rhabditidae</taxon>
        <taxon>Peloderinae</taxon>
        <taxon>Caenorhabditis</taxon>
    </lineage>
</organism>
<feature type="region of interest" description="Disordered" evidence="1">
    <location>
        <begin position="14"/>
        <end position="71"/>
    </location>
</feature>
<evidence type="ECO:0000256" key="1">
    <source>
        <dbReference type="SAM" id="MobiDB-lite"/>
    </source>
</evidence>
<dbReference type="AlphaFoldDB" id="A0AAE9EUU0"/>